<feature type="binding site" evidence="9">
    <location>
        <position position="160"/>
    </location>
    <ligand>
        <name>2-[(2R,5Z)-2-carboxy-4-methylthiazol-5(2H)-ylidene]ethyl phosphate</name>
        <dbReference type="ChEBI" id="CHEBI:62899"/>
    </ligand>
</feature>
<dbReference type="GO" id="GO:0009229">
    <property type="term" value="P:thiamine diphosphate biosynthetic process"/>
    <property type="evidence" value="ECO:0007669"/>
    <property type="project" value="UniProtKB-UniRule"/>
</dbReference>
<feature type="binding site" evidence="9">
    <location>
        <position position="134"/>
    </location>
    <ligand>
        <name>4-amino-2-methyl-5-(diphosphooxymethyl)pyrimidine</name>
        <dbReference type="ChEBI" id="CHEBI:57841"/>
    </ligand>
</feature>
<comment type="catalytic activity">
    <reaction evidence="8 9 10">
        <text>2-[(2R,5Z)-2-carboxy-4-methylthiazol-5(2H)-ylidene]ethyl phosphate + 4-amino-2-methyl-5-(diphosphooxymethyl)pyrimidine + 2 H(+) = thiamine phosphate + CO2 + diphosphate</text>
        <dbReference type="Rhea" id="RHEA:47844"/>
        <dbReference type="ChEBI" id="CHEBI:15378"/>
        <dbReference type="ChEBI" id="CHEBI:16526"/>
        <dbReference type="ChEBI" id="CHEBI:33019"/>
        <dbReference type="ChEBI" id="CHEBI:37575"/>
        <dbReference type="ChEBI" id="CHEBI:57841"/>
        <dbReference type="ChEBI" id="CHEBI:62899"/>
        <dbReference type="EC" id="2.5.1.3"/>
    </reaction>
</comment>
<comment type="catalytic activity">
    <reaction evidence="6 9 10">
        <text>4-methyl-5-(2-phosphooxyethyl)-thiazole + 4-amino-2-methyl-5-(diphosphooxymethyl)pyrimidine + H(+) = thiamine phosphate + diphosphate</text>
        <dbReference type="Rhea" id="RHEA:22328"/>
        <dbReference type="ChEBI" id="CHEBI:15378"/>
        <dbReference type="ChEBI" id="CHEBI:33019"/>
        <dbReference type="ChEBI" id="CHEBI:37575"/>
        <dbReference type="ChEBI" id="CHEBI:57841"/>
        <dbReference type="ChEBI" id="CHEBI:58296"/>
        <dbReference type="EC" id="2.5.1.3"/>
    </reaction>
</comment>
<keyword evidence="2 9" id="KW-0808">Transferase</keyword>
<evidence type="ECO:0000256" key="4">
    <source>
        <dbReference type="ARBA" id="ARBA00022842"/>
    </source>
</evidence>
<dbReference type="InterPro" id="IPR036206">
    <property type="entry name" value="ThiamineP_synth_sf"/>
</dbReference>
<protein>
    <recommendedName>
        <fullName evidence="9">Thiamine-phosphate synthase</fullName>
        <shortName evidence="9">TP synthase</shortName>
        <shortName evidence="9">TPS</shortName>
        <ecNumber evidence="9">2.5.1.3</ecNumber>
    </recommendedName>
    <alternativeName>
        <fullName evidence="9">Thiamine-phosphate pyrophosphorylase</fullName>
        <shortName evidence="9">TMP pyrophosphorylase</shortName>
        <shortName evidence="9">TMP-PPase</shortName>
    </alternativeName>
</protein>
<keyword evidence="3 9" id="KW-0479">Metal-binding</keyword>
<evidence type="ECO:0000256" key="9">
    <source>
        <dbReference type="HAMAP-Rule" id="MF_00097"/>
    </source>
</evidence>
<keyword evidence="4 9" id="KW-0460">Magnesium</keyword>
<dbReference type="Gene3D" id="3.20.20.70">
    <property type="entry name" value="Aldolase class I"/>
    <property type="match status" value="1"/>
</dbReference>
<dbReference type="EMBL" id="WJQT01000001">
    <property type="protein sequence ID" value="MRJ46314.1"/>
    <property type="molecule type" value="Genomic_DNA"/>
</dbReference>
<evidence type="ECO:0000256" key="1">
    <source>
        <dbReference type="ARBA" id="ARBA00005165"/>
    </source>
</evidence>
<evidence type="ECO:0000259" key="12">
    <source>
        <dbReference type="Pfam" id="PF02581"/>
    </source>
</evidence>
<proteinExistence type="inferred from homology"/>
<dbReference type="PANTHER" id="PTHR20857:SF15">
    <property type="entry name" value="THIAMINE-PHOSPHATE SYNTHASE"/>
    <property type="match status" value="1"/>
</dbReference>
<evidence type="ECO:0000256" key="6">
    <source>
        <dbReference type="ARBA" id="ARBA00047334"/>
    </source>
</evidence>
<feature type="binding site" evidence="9">
    <location>
        <begin position="34"/>
        <end position="38"/>
    </location>
    <ligand>
        <name>4-amino-2-methyl-5-(diphosphooxymethyl)pyrimidine</name>
        <dbReference type="ChEBI" id="CHEBI:57841"/>
    </ligand>
</feature>
<reference evidence="13 14" key="1">
    <citation type="submission" date="2019-11" db="EMBL/GenBank/DDBJ databases">
        <title>Characterisation of Fundicoccus ignavus gen. nov. sp. nov., a novel genus of the family Aerococcaceae from bulk tank milk.</title>
        <authorList>
            <person name="Siebert A."/>
            <person name="Huptas C."/>
            <person name="Wenning M."/>
            <person name="Scherer S."/>
            <person name="Doll E.V."/>
        </authorList>
    </citation>
    <scope>NUCLEOTIDE SEQUENCE [LARGE SCALE GENOMIC DNA]</scope>
    <source>
        <strain evidence="13 14">DSM 109652</strain>
    </source>
</reference>
<comment type="pathway">
    <text evidence="1 9 11">Cofactor biosynthesis; thiamine diphosphate biosynthesis; thiamine phosphate from 4-amino-2-methyl-5-diphosphomethylpyrimidine and 4-methyl-5-(2-phosphoethyl)-thiazole: step 1/1.</text>
</comment>
<keyword evidence="5 9" id="KW-0784">Thiamine biosynthesis</keyword>
<comment type="similarity">
    <text evidence="9 10">Belongs to the thiamine-phosphate synthase family.</text>
</comment>
<name>A0A844BW60_9LACT</name>
<dbReference type="InterPro" id="IPR034291">
    <property type="entry name" value="TMP_synthase"/>
</dbReference>
<dbReference type="InterPro" id="IPR022998">
    <property type="entry name" value="ThiamineP_synth_TenI"/>
</dbReference>
<dbReference type="HAMAP" id="MF_00097">
    <property type="entry name" value="TMP_synthase"/>
    <property type="match status" value="1"/>
</dbReference>
<sequence>MTILYLVTERYDYPVDKFLNIIEEACRTGIDYVQLREKDSDTGAFYQLALKAKAITTKYAVPLIINDRLDIALAIDAEGLHLGQSDLPLQKAQELFGADKIYGVSAKTIQQAKDAETNGATYLGSGAIFPTQTKASTPIGIDGLTAITQAVSIPVLAIGGLNSSNILRLKGTGLAGIAVVSEIMQAENITEKVQRLRNQLEEMEQ</sequence>
<comment type="cofactor">
    <cofactor evidence="9">
        <name>Mg(2+)</name>
        <dbReference type="ChEBI" id="CHEBI:18420"/>
    </cofactor>
    <text evidence="9">Binds 1 Mg(2+) ion per subunit.</text>
</comment>
<comment type="caution">
    <text evidence="13">The sequence shown here is derived from an EMBL/GenBank/DDBJ whole genome shotgun (WGS) entry which is preliminary data.</text>
</comment>
<comment type="catalytic activity">
    <reaction evidence="7 9 10">
        <text>2-(2-carboxy-4-methylthiazol-5-yl)ethyl phosphate + 4-amino-2-methyl-5-(diphosphooxymethyl)pyrimidine + 2 H(+) = thiamine phosphate + CO2 + diphosphate</text>
        <dbReference type="Rhea" id="RHEA:47848"/>
        <dbReference type="ChEBI" id="CHEBI:15378"/>
        <dbReference type="ChEBI" id="CHEBI:16526"/>
        <dbReference type="ChEBI" id="CHEBI:33019"/>
        <dbReference type="ChEBI" id="CHEBI:37575"/>
        <dbReference type="ChEBI" id="CHEBI:57841"/>
        <dbReference type="ChEBI" id="CHEBI:62890"/>
        <dbReference type="EC" id="2.5.1.3"/>
    </reaction>
</comment>
<dbReference type="PANTHER" id="PTHR20857">
    <property type="entry name" value="THIAMINE-PHOSPHATE PYROPHOSPHORYLASE"/>
    <property type="match status" value="1"/>
</dbReference>
<accession>A0A844BW60</accession>
<evidence type="ECO:0000256" key="2">
    <source>
        <dbReference type="ARBA" id="ARBA00022679"/>
    </source>
</evidence>
<dbReference type="SUPFAM" id="SSF51391">
    <property type="entry name" value="Thiamin phosphate synthase"/>
    <property type="match status" value="1"/>
</dbReference>
<dbReference type="GO" id="GO:0000287">
    <property type="term" value="F:magnesium ion binding"/>
    <property type="evidence" value="ECO:0007669"/>
    <property type="project" value="UniProtKB-UniRule"/>
</dbReference>
<evidence type="ECO:0000313" key="14">
    <source>
        <dbReference type="Proteomes" id="UP000440066"/>
    </source>
</evidence>
<evidence type="ECO:0000256" key="8">
    <source>
        <dbReference type="ARBA" id="ARBA00047883"/>
    </source>
</evidence>
<dbReference type="Pfam" id="PF02581">
    <property type="entry name" value="TMP-TENI"/>
    <property type="match status" value="1"/>
</dbReference>
<feature type="binding site" evidence="9">
    <location>
        <position position="67"/>
    </location>
    <ligand>
        <name>Mg(2+)</name>
        <dbReference type="ChEBI" id="CHEBI:18420"/>
    </ligand>
</feature>
<dbReference type="EC" id="2.5.1.3" evidence="9"/>
<feature type="binding site" evidence="9">
    <location>
        <position position="66"/>
    </location>
    <ligand>
        <name>4-amino-2-methyl-5-(diphosphooxymethyl)pyrimidine</name>
        <dbReference type="ChEBI" id="CHEBI:57841"/>
    </ligand>
</feature>
<feature type="domain" description="Thiamine phosphate synthase/TenI" evidence="12">
    <location>
        <begin position="4"/>
        <end position="183"/>
    </location>
</feature>
<organism evidence="13 14">
    <name type="scientific">Fundicoccus ignavus</name>
    <dbReference type="NCBI Taxonomy" id="2664442"/>
    <lineage>
        <taxon>Bacteria</taxon>
        <taxon>Bacillati</taxon>
        <taxon>Bacillota</taxon>
        <taxon>Bacilli</taxon>
        <taxon>Lactobacillales</taxon>
        <taxon>Aerococcaceae</taxon>
        <taxon>Fundicoccus</taxon>
    </lineage>
</organism>
<dbReference type="AlphaFoldDB" id="A0A844BW60"/>
<dbReference type="InterPro" id="IPR013785">
    <property type="entry name" value="Aldolase_TIM"/>
</dbReference>
<dbReference type="GO" id="GO:0005737">
    <property type="term" value="C:cytoplasm"/>
    <property type="evidence" value="ECO:0007669"/>
    <property type="project" value="TreeGrafter"/>
</dbReference>
<dbReference type="UniPathway" id="UPA00060">
    <property type="reaction ID" value="UER00141"/>
</dbReference>
<dbReference type="GO" id="GO:0009228">
    <property type="term" value="P:thiamine biosynthetic process"/>
    <property type="evidence" value="ECO:0007669"/>
    <property type="project" value="UniProtKB-KW"/>
</dbReference>
<feature type="binding site" evidence="9">
    <location>
        <begin position="180"/>
        <end position="181"/>
    </location>
    <ligand>
        <name>2-[(2R,5Z)-2-carboxy-4-methylthiazol-5(2H)-ylidene]ethyl phosphate</name>
        <dbReference type="ChEBI" id="CHEBI:62899"/>
    </ligand>
</feature>
<dbReference type="FunFam" id="3.20.20.70:FF:000096">
    <property type="entry name" value="Thiamine-phosphate synthase"/>
    <property type="match status" value="1"/>
</dbReference>
<dbReference type="Proteomes" id="UP000440066">
    <property type="component" value="Unassembled WGS sequence"/>
</dbReference>
<feature type="binding site" evidence="9">
    <location>
        <position position="105"/>
    </location>
    <ligand>
        <name>4-amino-2-methyl-5-(diphosphooxymethyl)pyrimidine</name>
        <dbReference type="ChEBI" id="CHEBI:57841"/>
    </ligand>
</feature>
<evidence type="ECO:0000256" key="3">
    <source>
        <dbReference type="ARBA" id="ARBA00022723"/>
    </source>
</evidence>
<evidence type="ECO:0000256" key="11">
    <source>
        <dbReference type="RuleBase" id="RU004253"/>
    </source>
</evidence>
<dbReference type="CDD" id="cd00564">
    <property type="entry name" value="TMP_TenI"/>
    <property type="match status" value="1"/>
</dbReference>
<dbReference type="NCBIfam" id="TIGR00693">
    <property type="entry name" value="thiE"/>
    <property type="match status" value="1"/>
</dbReference>
<evidence type="ECO:0000256" key="7">
    <source>
        <dbReference type="ARBA" id="ARBA00047851"/>
    </source>
</evidence>
<comment type="function">
    <text evidence="9">Condenses 4-methyl-5-(beta-hydroxyethyl)thiazole monophosphate (THZ-P) and 2-methyl-4-amino-5-hydroxymethyl pyrimidine pyrophosphate (HMP-PP) to form thiamine monophosphate (TMP).</text>
</comment>
<gene>
    <name evidence="9 13" type="primary">thiE</name>
    <name evidence="13" type="ORF">GF867_01840</name>
</gene>
<dbReference type="RefSeq" id="WP_153831406.1">
    <property type="nucleotide sequence ID" value="NZ_WJQT01000001.1"/>
</dbReference>
<feature type="binding site" evidence="9">
    <location>
        <begin position="131"/>
        <end position="133"/>
    </location>
    <ligand>
        <name>2-[(2R,5Z)-2-carboxy-4-methylthiazol-5(2H)-ylidene]ethyl phosphate</name>
        <dbReference type="ChEBI" id="CHEBI:62899"/>
    </ligand>
</feature>
<dbReference type="GO" id="GO:0004789">
    <property type="term" value="F:thiamine-phosphate diphosphorylase activity"/>
    <property type="evidence" value="ECO:0007669"/>
    <property type="project" value="UniProtKB-UniRule"/>
</dbReference>
<evidence type="ECO:0000256" key="5">
    <source>
        <dbReference type="ARBA" id="ARBA00022977"/>
    </source>
</evidence>
<evidence type="ECO:0000256" key="10">
    <source>
        <dbReference type="RuleBase" id="RU003826"/>
    </source>
</evidence>
<feature type="binding site" evidence="9">
    <location>
        <position position="86"/>
    </location>
    <ligand>
        <name>Mg(2+)</name>
        <dbReference type="ChEBI" id="CHEBI:18420"/>
    </ligand>
</feature>
<evidence type="ECO:0000313" key="13">
    <source>
        <dbReference type="EMBL" id="MRJ46314.1"/>
    </source>
</evidence>